<sequence>MSVSLYHTAFTAAALLNDTAVLERLALQLRDRFGKGDPYIVKAVRGDRGPMAVGWRLGSGAPTNVPPIVRCVSPYLTALARQSIAGGSSLDTLCDFVKNWTQAGLFDQPAAIMALATAVKAIDTPLPHDALVQTVKRWIRIGQTMFASVPRGTTTTEKVHEAECARALYCLATHAMELGIAVKHLELGFFAHSTTSESIKQRAYLETFASTDYNEQSIRVFSSMAEMHAPSEQSQVCVHMAISVLDQMRALGQTPQWQTFDALCVAAAKSYVDIEKQVAVWTKLISDRAQAKKLSSFAKSL</sequence>
<accession>A0ACC1IZ21</accession>
<evidence type="ECO:0000313" key="2">
    <source>
        <dbReference type="Proteomes" id="UP001150603"/>
    </source>
</evidence>
<organism evidence="1 2">
    <name type="scientific">Linderina macrospora</name>
    <dbReference type="NCBI Taxonomy" id="4868"/>
    <lineage>
        <taxon>Eukaryota</taxon>
        <taxon>Fungi</taxon>
        <taxon>Fungi incertae sedis</taxon>
        <taxon>Zoopagomycota</taxon>
        <taxon>Kickxellomycotina</taxon>
        <taxon>Kickxellomycetes</taxon>
        <taxon>Kickxellales</taxon>
        <taxon>Kickxellaceae</taxon>
        <taxon>Linderina</taxon>
    </lineage>
</organism>
<dbReference type="Proteomes" id="UP001150603">
    <property type="component" value="Unassembled WGS sequence"/>
</dbReference>
<keyword evidence="2" id="KW-1185">Reference proteome</keyword>
<reference evidence="1" key="1">
    <citation type="submission" date="2022-07" db="EMBL/GenBank/DDBJ databases">
        <title>Phylogenomic reconstructions and comparative analyses of Kickxellomycotina fungi.</title>
        <authorList>
            <person name="Reynolds N.K."/>
            <person name="Stajich J.E."/>
            <person name="Barry K."/>
            <person name="Grigoriev I.V."/>
            <person name="Crous P."/>
            <person name="Smith M.E."/>
        </authorList>
    </citation>
    <scope>NUCLEOTIDE SEQUENCE</scope>
    <source>
        <strain evidence="1">NRRL 5244</strain>
    </source>
</reference>
<comment type="caution">
    <text evidence="1">The sequence shown here is derived from an EMBL/GenBank/DDBJ whole genome shotgun (WGS) entry which is preliminary data.</text>
</comment>
<evidence type="ECO:0000313" key="1">
    <source>
        <dbReference type="EMBL" id="KAJ1931475.1"/>
    </source>
</evidence>
<dbReference type="EMBL" id="JANBPW010005988">
    <property type="protein sequence ID" value="KAJ1931475.1"/>
    <property type="molecule type" value="Genomic_DNA"/>
</dbReference>
<gene>
    <name evidence="1" type="ORF">FBU59_006696</name>
</gene>
<proteinExistence type="predicted"/>
<name>A0ACC1IZ21_9FUNG</name>
<protein>
    <submittedName>
        <fullName evidence="1">Uncharacterized protein</fullName>
    </submittedName>
</protein>